<gene>
    <name evidence="1" type="ORF">FGIG_11526</name>
</gene>
<sequence>MNWPQLLENFGTKTTSGGSVDEYAACLRVLAMKAYPKASKDVRDEHILGRFTMGISDPKTKEDFLLHTDVPTASNCPGRGNSSLQRSLRQLPNETIAAIQPAVFKPQPSRTPSVFYTRGRSLLPLLRENSDQGAKNCGHNPAMQYNGHYVWLHRPRPPREAMDLTAYNRKLMEDLFMTHRLAYQHLELAQKQQKSSYDATAHGPTYRLGHYVWLHRPRPPPGQTAAFHNPWKGPYVIVYSMSPRTYVIRLLQNPGSEAITVHYNQLKPANEANPTNPCLPPVPPGSVPIVKETV</sequence>
<dbReference type="AlphaFoldDB" id="A0A504YK43"/>
<keyword evidence="2" id="KW-1185">Reference proteome</keyword>
<protein>
    <submittedName>
        <fullName evidence="1">Uncharacterized protein</fullName>
    </submittedName>
</protein>
<comment type="caution">
    <text evidence="1">The sequence shown here is derived from an EMBL/GenBank/DDBJ whole genome shotgun (WGS) entry which is preliminary data.</text>
</comment>
<dbReference type="Proteomes" id="UP000316759">
    <property type="component" value="Unassembled WGS sequence"/>
</dbReference>
<evidence type="ECO:0000313" key="1">
    <source>
        <dbReference type="EMBL" id="TPP60699.1"/>
    </source>
</evidence>
<proteinExistence type="predicted"/>
<name>A0A504YK43_FASGI</name>
<dbReference type="EMBL" id="SUNJ01009090">
    <property type="protein sequence ID" value="TPP60699.1"/>
    <property type="molecule type" value="Genomic_DNA"/>
</dbReference>
<evidence type="ECO:0000313" key="2">
    <source>
        <dbReference type="Proteomes" id="UP000316759"/>
    </source>
</evidence>
<accession>A0A504YK43</accession>
<reference evidence="1 2" key="1">
    <citation type="submission" date="2019-04" db="EMBL/GenBank/DDBJ databases">
        <title>Annotation for the trematode Fasciola gigantica.</title>
        <authorList>
            <person name="Choi Y.-J."/>
        </authorList>
    </citation>
    <scope>NUCLEOTIDE SEQUENCE [LARGE SCALE GENOMIC DNA]</scope>
    <source>
        <strain evidence="1">Uganda_cow_1</strain>
    </source>
</reference>
<organism evidence="1 2">
    <name type="scientific">Fasciola gigantica</name>
    <name type="common">Giant liver fluke</name>
    <dbReference type="NCBI Taxonomy" id="46835"/>
    <lineage>
        <taxon>Eukaryota</taxon>
        <taxon>Metazoa</taxon>
        <taxon>Spiralia</taxon>
        <taxon>Lophotrochozoa</taxon>
        <taxon>Platyhelminthes</taxon>
        <taxon>Trematoda</taxon>
        <taxon>Digenea</taxon>
        <taxon>Plagiorchiida</taxon>
        <taxon>Echinostomata</taxon>
        <taxon>Echinostomatoidea</taxon>
        <taxon>Fasciolidae</taxon>
        <taxon>Fasciola</taxon>
    </lineage>
</organism>